<dbReference type="Pfam" id="PF09965">
    <property type="entry name" value="DUF2199"/>
    <property type="match status" value="1"/>
</dbReference>
<evidence type="ECO:0000313" key="2">
    <source>
        <dbReference type="Proteomes" id="UP000199630"/>
    </source>
</evidence>
<dbReference type="InterPro" id="IPR018697">
    <property type="entry name" value="DUF2199"/>
</dbReference>
<dbReference type="Proteomes" id="UP000199630">
    <property type="component" value="Unassembled WGS sequence"/>
</dbReference>
<sequence>MTSLLDLDPRWRALQSQGGVIDIGFDHPSDWPHEARGEAPFVKAGEDQLASELCRFADGRYLCATLALPIRGSAEALMVALWVEVPHPVFYAYLELLDGGAVPGDTLATLANDLSPLAPQDSPVTLSFGDGTARPSVTLEAIPDISLDQLIDLYEASGTLARSAFKPS</sequence>
<dbReference type="RefSeq" id="WP_090056228.1">
    <property type="nucleotide sequence ID" value="NZ_FORH01000001.1"/>
</dbReference>
<evidence type="ECO:0000313" key="1">
    <source>
        <dbReference type="EMBL" id="SFI58408.1"/>
    </source>
</evidence>
<keyword evidence="2" id="KW-1185">Reference proteome</keyword>
<dbReference type="STRING" id="588602.SAMN04487991_0324"/>
<dbReference type="OrthoDB" id="4404538at2"/>
<dbReference type="AlphaFoldDB" id="A0A1I3JEL2"/>
<protein>
    <recommendedName>
        <fullName evidence="3">DUF2199 domain-containing protein</fullName>
    </recommendedName>
</protein>
<gene>
    <name evidence="1" type="ORF">SAMN04487991_0324</name>
</gene>
<accession>A0A1I3JEL2</accession>
<reference evidence="2" key="1">
    <citation type="submission" date="2016-10" db="EMBL/GenBank/DDBJ databases">
        <authorList>
            <person name="Varghese N."/>
            <person name="Submissions S."/>
        </authorList>
    </citation>
    <scope>NUCLEOTIDE SEQUENCE [LARGE SCALE GENOMIC DNA]</scope>
    <source>
        <strain evidence="2">DSM 26471</strain>
    </source>
</reference>
<organism evidence="1 2">
    <name type="scientific">Celeribacter neptunius</name>
    <dbReference type="NCBI Taxonomy" id="588602"/>
    <lineage>
        <taxon>Bacteria</taxon>
        <taxon>Pseudomonadati</taxon>
        <taxon>Pseudomonadota</taxon>
        <taxon>Alphaproteobacteria</taxon>
        <taxon>Rhodobacterales</taxon>
        <taxon>Roseobacteraceae</taxon>
        <taxon>Celeribacter</taxon>
    </lineage>
</organism>
<dbReference type="EMBL" id="FORH01000001">
    <property type="protein sequence ID" value="SFI58408.1"/>
    <property type="molecule type" value="Genomic_DNA"/>
</dbReference>
<proteinExistence type="predicted"/>
<evidence type="ECO:0008006" key="3">
    <source>
        <dbReference type="Google" id="ProtNLM"/>
    </source>
</evidence>
<name>A0A1I3JEL2_9RHOB</name>